<gene>
    <name evidence="3" type="ORF">EV356DRAFT_497833</name>
</gene>
<dbReference type="Proteomes" id="UP000800092">
    <property type="component" value="Unassembled WGS sequence"/>
</dbReference>
<name>A0A6A6HG67_VIRVR</name>
<keyword evidence="2" id="KW-1133">Transmembrane helix</keyword>
<feature type="transmembrane region" description="Helical" evidence="2">
    <location>
        <begin position="62"/>
        <end position="85"/>
    </location>
</feature>
<keyword evidence="2" id="KW-0812">Transmembrane</keyword>
<dbReference type="Gene3D" id="3.40.50.150">
    <property type="entry name" value="Vaccinia Virus protein VP39"/>
    <property type="match status" value="2"/>
</dbReference>
<feature type="region of interest" description="Disordered" evidence="1">
    <location>
        <begin position="1"/>
        <end position="52"/>
    </location>
</feature>
<dbReference type="Pfam" id="PF13489">
    <property type="entry name" value="Methyltransf_23"/>
    <property type="match status" value="1"/>
</dbReference>
<keyword evidence="3" id="KW-0489">Methyltransferase</keyword>
<evidence type="ECO:0000256" key="2">
    <source>
        <dbReference type="SAM" id="Phobius"/>
    </source>
</evidence>
<accession>A0A6A6HG67</accession>
<evidence type="ECO:0000256" key="1">
    <source>
        <dbReference type="SAM" id="MobiDB-lite"/>
    </source>
</evidence>
<feature type="compositionally biased region" description="Basic and acidic residues" evidence="1">
    <location>
        <begin position="219"/>
        <end position="262"/>
    </location>
</feature>
<feature type="region of interest" description="Disordered" evidence="1">
    <location>
        <begin position="211"/>
        <end position="262"/>
    </location>
</feature>
<protein>
    <submittedName>
        <fullName evidence="3">S-adenosyl-L-methionine-dependent methyltransferase</fullName>
    </submittedName>
</protein>
<sequence>MFHPTFSLCSGKPLKRPNQPTTTPEPYLSYERQSQRNPEPFASTPAQSRSPVNQFLSRRTRWYLIGGGVVLFTMGFYTTSLYSSLSRSPPPTSSTSSNLSHPASPSRQSDFTSIYDTTAPTYDSLVSTSEFLMGMSLLRRSLAQRARGDVLEASCGTGRNLKWIPWWNVRSLTCVDASREMIGVAREKARRLEDGRKAKVRWMVGGLGKGVPRAPILQGKEEERAEKDKGRGKDQERGSAEGRGDKAKEGDGEEEAKRGRDREVIRDTQKMLLVDRDAQGVEGKYDTVIQSLGLCSTDEPVQLIRGLARAARSDGEVVLLEHGKSHYQWLNTLLDRTAPDHARMHGCWWNRDIGKLVEESGLEVLKIWRCHLGTTWWVELRPPSTELVEKWDREEAKAQRSANMRPAVSKRAKWWSWNG</sequence>
<feature type="region of interest" description="Disordered" evidence="1">
    <location>
        <begin position="87"/>
        <end position="112"/>
    </location>
</feature>
<keyword evidence="2" id="KW-0472">Membrane</keyword>
<dbReference type="InterPro" id="IPR029063">
    <property type="entry name" value="SAM-dependent_MTases_sf"/>
</dbReference>
<evidence type="ECO:0000313" key="3">
    <source>
        <dbReference type="EMBL" id="KAF2236892.1"/>
    </source>
</evidence>
<reference evidence="3" key="1">
    <citation type="journal article" date="2020" name="Stud. Mycol.">
        <title>101 Dothideomycetes genomes: a test case for predicting lifestyles and emergence of pathogens.</title>
        <authorList>
            <person name="Haridas S."/>
            <person name="Albert R."/>
            <person name="Binder M."/>
            <person name="Bloem J."/>
            <person name="Labutti K."/>
            <person name="Salamov A."/>
            <person name="Andreopoulos B."/>
            <person name="Baker S."/>
            <person name="Barry K."/>
            <person name="Bills G."/>
            <person name="Bluhm B."/>
            <person name="Cannon C."/>
            <person name="Castanera R."/>
            <person name="Culley D."/>
            <person name="Daum C."/>
            <person name="Ezra D."/>
            <person name="Gonzalez J."/>
            <person name="Henrissat B."/>
            <person name="Kuo A."/>
            <person name="Liang C."/>
            <person name="Lipzen A."/>
            <person name="Lutzoni F."/>
            <person name="Magnuson J."/>
            <person name="Mondo S."/>
            <person name="Nolan M."/>
            <person name="Ohm R."/>
            <person name="Pangilinan J."/>
            <person name="Park H.-J."/>
            <person name="Ramirez L."/>
            <person name="Alfaro M."/>
            <person name="Sun H."/>
            <person name="Tritt A."/>
            <person name="Yoshinaga Y."/>
            <person name="Zwiers L.-H."/>
            <person name="Turgeon B."/>
            <person name="Goodwin S."/>
            <person name="Spatafora J."/>
            <person name="Crous P."/>
            <person name="Grigoriev I."/>
        </authorList>
    </citation>
    <scope>NUCLEOTIDE SEQUENCE</scope>
    <source>
        <strain evidence="3">Tuck. ex Michener</strain>
    </source>
</reference>
<dbReference type="GO" id="GO:0032259">
    <property type="term" value="P:methylation"/>
    <property type="evidence" value="ECO:0007669"/>
    <property type="project" value="UniProtKB-KW"/>
</dbReference>
<dbReference type="CDD" id="cd02440">
    <property type="entry name" value="AdoMet_MTases"/>
    <property type="match status" value="1"/>
</dbReference>
<dbReference type="SUPFAM" id="SSF53335">
    <property type="entry name" value="S-adenosyl-L-methionine-dependent methyltransferases"/>
    <property type="match status" value="1"/>
</dbReference>
<feature type="compositionally biased region" description="Low complexity" evidence="1">
    <location>
        <begin position="87"/>
        <end position="106"/>
    </location>
</feature>
<organism evidence="3 4">
    <name type="scientific">Viridothelium virens</name>
    <name type="common">Speckled blister lichen</name>
    <name type="synonym">Trypethelium virens</name>
    <dbReference type="NCBI Taxonomy" id="1048519"/>
    <lineage>
        <taxon>Eukaryota</taxon>
        <taxon>Fungi</taxon>
        <taxon>Dikarya</taxon>
        <taxon>Ascomycota</taxon>
        <taxon>Pezizomycotina</taxon>
        <taxon>Dothideomycetes</taxon>
        <taxon>Dothideomycetes incertae sedis</taxon>
        <taxon>Trypetheliales</taxon>
        <taxon>Trypetheliaceae</taxon>
        <taxon>Viridothelium</taxon>
    </lineage>
</organism>
<dbReference type="EMBL" id="ML991783">
    <property type="protein sequence ID" value="KAF2236892.1"/>
    <property type="molecule type" value="Genomic_DNA"/>
</dbReference>
<keyword evidence="4" id="KW-1185">Reference proteome</keyword>
<proteinExistence type="predicted"/>
<dbReference type="OrthoDB" id="416496at2759"/>
<dbReference type="GO" id="GO:0008168">
    <property type="term" value="F:methyltransferase activity"/>
    <property type="evidence" value="ECO:0007669"/>
    <property type="project" value="UniProtKB-KW"/>
</dbReference>
<dbReference type="PANTHER" id="PTHR42912:SF83">
    <property type="entry name" value="METHYLTRANSFERASE TYPE 11 DOMAIN-CONTAINING PROTEIN"/>
    <property type="match status" value="1"/>
</dbReference>
<dbReference type="PANTHER" id="PTHR42912">
    <property type="entry name" value="METHYLTRANSFERASE"/>
    <property type="match status" value="1"/>
</dbReference>
<dbReference type="AlphaFoldDB" id="A0A6A6HG67"/>
<dbReference type="InterPro" id="IPR050508">
    <property type="entry name" value="Methyltransf_Superfamily"/>
</dbReference>
<keyword evidence="3" id="KW-0808">Transferase</keyword>
<evidence type="ECO:0000313" key="4">
    <source>
        <dbReference type="Proteomes" id="UP000800092"/>
    </source>
</evidence>